<keyword evidence="3" id="KW-1185">Reference proteome</keyword>
<protein>
    <recommendedName>
        <fullName evidence="4">Outer membrane protein beta-barrel domain-containing protein</fullName>
    </recommendedName>
</protein>
<feature type="chain" id="PRO_5045563904" description="Outer membrane protein beta-barrel domain-containing protein" evidence="1">
    <location>
        <begin position="22"/>
        <end position="242"/>
    </location>
</feature>
<feature type="signal peptide" evidence="1">
    <location>
        <begin position="1"/>
        <end position="21"/>
    </location>
</feature>
<dbReference type="RefSeq" id="WP_269413777.1">
    <property type="nucleotide sequence ID" value="NZ_JAPWGL010000001.1"/>
</dbReference>
<dbReference type="EMBL" id="JAPWGL010000001">
    <property type="protein sequence ID" value="MCZ4221946.1"/>
    <property type="molecule type" value="Genomic_DNA"/>
</dbReference>
<proteinExistence type="predicted"/>
<name>A0ABT4KSN5_9SPHI</name>
<evidence type="ECO:0000313" key="3">
    <source>
        <dbReference type="Proteomes" id="UP001144341"/>
    </source>
</evidence>
<reference evidence="2" key="1">
    <citation type="submission" date="2022-12" db="EMBL/GenBank/DDBJ databases">
        <title>Genome sequence of SJ11.</title>
        <authorList>
            <person name="Woo H."/>
        </authorList>
    </citation>
    <scope>NUCLEOTIDE SEQUENCE</scope>
    <source>
        <strain evidence="2">SJ11</strain>
    </source>
</reference>
<organism evidence="2 3">
    <name type="scientific">Pedobacter rhodius</name>
    <dbReference type="NCBI Taxonomy" id="3004098"/>
    <lineage>
        <taxon>Bacteria</taxon>
        <taxon>Pseudomonadati</taxon>
        <taxon>Bacteroidota</taxon>
        <taxon>Sphingobacteriia</taxon>
        <taxon>Sphingobacteriales</taxon>
        <taxon>Sphingobacteriaceae</taxon>
        <taxon>Pedobacter</taxon>
    </lineage>
</organism>
<accession>A0ABT4KSN5</accession>
<keyword evidence="1" id="KW-0732">Signal</keyword>
<comment type="caution">
    <text evidence="2">The sequence shown here is derived from an EMBL/GenBank/DDBJ whole genome shotgun (WGS) entry which is preliminary data.</text>
</comment>
<evidence type="ECO:0000256" key="1">
    <source>
        <dbReference type="SAM" id="SignalP"/>
    </source>
</evidence>
<gene>
    <name evidence="2" type="ORF">O0931_01395</name>
</gene>
<sequence>MKNPIKLTFLVVLFFAQKTFAQKLELSAALNSGWYHYGGVGSANNSFLNVATVNGQELNYTNNPYGHQFTLSYGLSANSKLIFSNNLLLGFDLGFERLSAKTPITRVSDTNAGSLTADLSASGETFLNSDVLNLHPNFGYRFGKGKTTIDLTGGFDLGFILAMREKGEATAVNGRGYSSDADRKTINTDIRPRFQIGVNYSRLGAYTGYAFGLSDYREGFVGGSDQKVNSGILRFGLSYKIL</sequence>
<dbReference type="Proteomes" id="UP001144341">
    <property type="component" value="Unassembled WGS sequence"/>
</dbReference>
<evidence type="ECO:0008006" key="4">
    <source>
        <dbReference type="Google" id="ProtNLM"/>
    </source>
</evidence>
<evidence type="ECO:0000313" key="2">
    <source>
        <dbReference type="EMBL" id="MCZ4221946.1"/>
    </source>
</evidence>